<dbReference type="Proteomes" id="UP000676601">
    <property type="component" value="Unassembled WGS sequence"/>
</dbReference>
<keyword evidence="2" id="KW-1185">Reference proteome</keyword>
<gene>
    <name evidence="1" type="ORF">J21TS7_59090</name>
</gene>
<dbReference type="EMBL" id="BORU01000005">
    <property type="protein sequence ID" value="GIO57591.1"/>
    <property type="molecule type" value="Genomic_DNA"/>
</dbReference>
<accession>A0ABQ4LM45</accession>
<proteinExistence type="predicted"/>
<evidence type="ECO:0000313" key="2">
    <source>
        <dbReference type="Proteomes" id="UP000676601"/>
    </source>
</evidence>
<name>A0ABQ4LM45_9BACL</name>
<protein>
    <submittedName>
        <fullName evidence="1">Uncharacterized protein</fullName>
    </submittedName>
</protein>
<sequence length="72" mass="8430">MNAMSVQMMWFIYYYYRNHNIDLSYTAFYNEGINNTILFCEVYDNVLIHRSCKNPGQRISQTGCRAASGSWG</sequence>
<reference evidence="1 2" key="1">
    <citation type="submission" date="2021-03" db="EMBL/GenBank/DDBJ databases">
        <title>Antimicrobial resistance genes in bacteria isolated from Japanese honey, and their potential for conferring macrolide and lincosamide resistance in the American foulbrood pathogen Paenibacillus larvae.</title>
        <authorList>
            <person name="Okamoto M."/>
            <person name="Kumagai M."/>
            <person name="Kanamori H."/>
            <person name="Takamatsu D."/>
        </authorList>
    </citation>
    <scope>NUCLEOTIDE SEQUENCE [LARGE SCALE GENOMIC DNA]</scope>
    <source>
        <strain evidence="1 2">J21TS7</strain>
    </source>
</reference>
<evidence type="ECO:0000313" key="1">
    <source>
        <dbReference type="EMBL" id="GIO57591.1"/>
    </source>
</evidence>
<comment type="caution">
    <text evidence="1">The sequence shown here is derived from an EMBL/GenBank/DDBJ whole genome shotgun (WGS) entry which is preliminary data.</text>
</comment>
<organism evidence="1 2">
    <name type="scientific">Paenibacillus cineris</name>
    <dbReference type="NCBI Taxonomy" id="237530"/>
    <lineage>
        <taxon>Bacteria</taxon>
        <taxon>Bacillati</taxon>
        <taxon>Bacillota</taxon>
        <taxon>Bacilli</taxon>
        <taxon>Bacillales</taxon>
        <taxon>Paenibacillaceae</taxon>
        <taxon>Paenibacillus</taxon>
    </lineage>
</organism>